<dbReference type="Proteomes" id="UP000181909">
    <property type="component" value="Unassembled WGS sequence"/>
</dbReference>
<organism evidence="3 4">
    <name type="scientific">Streptomyces atratus</name>
    <dbReference type="NCBI Taxonomy" id="1893"/>
    <lineage>
        <taxon>Bacteria</taxon>
        <taxon>Bacillati</taxon>
        <taxon>Actinomycetota</taxon>
        <taxon>Actinomycetes</taxon>
        <taxon>Kitasatosporales</taxon>
        <taxon>Streptomycetaceae</taxon>
        <taxon>Streptomyces</taxon>
    </lineage>
</organism>
<feature type="compositionally biased region" description="Pro residues" evidence="1">
    <location>
        <begin position="9"/>
        <end position="23"/>
    </location>
</feature>
<feature type="transmembrane region" description="Helical" evidence="2">
    <location>
        <begin position="368"/>
        <end position="391"/>
    </location>
</feature>
<dbReference type="Gene3D" id="1.20.1250.20">
    <property type="entry name" value="MFS general substrate transporter like domains"/>
    <property type="match status" value="2"/>
</dbReference>
<evidence type="ECO:0000256" key="2">
    <source>
        <dbReference type="SAM" id="Phobius"/>
    </source>
</evidence>
<feature type="transmembrane region" description="Helical" evidence="2">
    <location>
        <begin position="41"/>
        <end position="62"/>
    </location>
</feature>
<dbReference type="Pfam" id="PF07690">
    <property type="entry name" value="MFS_1"/>
    <property type="match status" value="1"/>
</dbReference>
<feature type="transmembrane region" description="Helical" evidence="2">
    <location>
        <begin position="245"/>
        <end position="269"/>
    </location>
</feature>
<proteinExistence type="predicted"/>
<dbReference type="GO" id="GO:0022857">
    <property type="term" value="F:transmembrane transporter activity"/>
    <property type="evidence" value="ECO:0007669"/>
    <property type="project" value="InterPro"/>
</dbReference>
<keyword evidence="2" id="KW-0812">Transmembrane</keyword>
<dbReference type="OrthoDB" id="5317164at2"/>
<dbReference type="InterPro" id="IPR011701">
    <property type="entry name" value="MFS"/>
</dbReference>
<dbReference type="InterPro" id="IPR052524">
    <property type="entry name" value="MFS_Cyanate_Porter"/>
</dbReference>
<accession>A0A1K1VSZ6</accession>
<dbReference type="SUPFAM" id="SSF103473">
    <property type="entry name" value="MFS general substrate transporter"/>
    <property type="match status" value="1"/>
</dbReference>
<feature type="transmembrane region" description="Helical" evidence="2">
    <location>
        <begin position="166"/>
        <end position="188"/>
    </location>
</feature>
<sequence length="427" mass="43133">MPLIRRPPNTAPAPRAAPAPNTVPHPDTGSRPAPAPPMSRAATAWLTAVGIVLIALNLRLGISSTSALLEQLRTQLGFGPFVASLVPTLPTLCFAAVGATSAMLARRVGTERAVLLALAVLSVGLAVRAVTGTGALLAGTLLGAAGLALCNVLLPAVVKAHFPARVALLTGVYTTTMALGSAVAAAAAVPVADLAGNPSLGLAAWALPAVLALAVWGLRPGSWKSAAWRADGGTVSAWSAGRTRFGLLVTAFFALQSLNSYAVIGWLPTVLSDHGMSADRAGVMLGLALIVGVPSTFALMPLTRTAARLRLAFVMVGAALMAGCLGLLCAPLALPVLWAVLTGFGLGAFPLVLAIIGASGRSAQETAALSTFSQSTGYLLASVGPFGIGLLRSVTGGWALPLAVLLALAALQLFVGLRLTRTAPQDR</sequence>
<name>A0A1K1VSZ6_STRAR</name>
<reference evidence="3 4" key="1">
    <citation type="submission" date="2016-11" db="EMBL/GenBank/DDBJ databases">
        <authorList>
            <person name="Jaros S."/>
            <person name="Januszkiewicz K."/>
            <person name="Wedrychowicz H."/>
        </authorList>
    </citation>
    <scope>NUCLEOTIDE SEQUENCE [LARGE SCALE GENOMIC DNA]</scope>
    <source>
        <strain evidence="3 4">OK807</strain>
    </source>
</reference>
<keyword evidence="2" id="KW-1133">Transmembrane helix</keyword>
<feature type="region of interest" description="Disordered" evidence="1">
    <location>
        <begin position="1"/>
        <end position="37"/>
    </location>
</feature>
<feature type="transmembrane region" description="Helical" evidence="2">
    <location>
        <begin position="311"/>
        <end position="330"/>
    </location>
</feature>
<feature type="transmembrane region" description="Helical" evidence="2">
    <location>
        <begin position="82"/>
        <end position="105"/>
    </location>
</feature>
<dbReference type="EMBL" id="FPJO01000002">
    <property type="protein sequence ID" value="SFX28167.1"/>
    <property type="molecule type" value="Genomic_DNA"/>
</dbReference>
<dbReference type="STRING" id="1893.SAMN02787144_1002108"/>
<evidence type="ECO:0000313" key="4">
    <source>
        <dbReference type="Proteomes" id="UP000181909"/>
    </source>
</evidence>
<gene>
    <name evidence="3" type="ORF">SAMN02787144_1002108</name>
</gene>
<dbReference type="InterPro" id="IPR036259">
    <property type="entry name" value="MFS_trans_sf"/>
</dbReference>
<feature type="transmembrane region" description="Helical" evidence="2">
    <location>
        <begin position="200"/>
        <end position="218"/>
    </location>
</feature>
<dbReference type="PANTHER" id="PTHR23523">
    <property type="match status" value="1"/>
</dbReference>
<feature type="transmembrane region" description="Helical" evidence="2">
    <location>
        <begin position="336"/>
        <end position="356"/>
    </location>
</feature>
<keyword evidence="2" id="KW-0472">Membrane</keyword>
<feature type="transmembrane region" description="Helical" evidence="2">
    <location>
        <begin position="397"/>
        <end position="417"/>
    </location>
</feature>
<evidence type="ECO:0000256" key="1">
    <source>
        <dbReference type="SAM" id="MobiDB-lite"/>
    </source>
</evidence>
<feature type="transmembrane region" description="Helical" evidence="2">
    <location>
        <begin position="112"/>
        <end position="130"/>
    </location>
</feature>
<feature type="transmembrane region" description="Helical" evidence="2">
    <location>
        <begin position="281"/>
        <end position="299"/>
    </location>
</feature>
<dbReference type="AlphaFoldDB" id="A0A1K1VSZ6"/>
<protein>
    <submittedName>
        <fullName evidence="3">MFS transporter, CP family, cyanate transporter</fullName>
    </submittedName>
</protein>
<dbReference type="PANTHER" id="PTHR23523:SF2">
    <property type="entry name" value="2-NITROIMIDAZOLE TRANSPORTER"/>
    <property type="match status" value="1"/>
</dbReference>
<feature type="transmembrane region" description="Helical" evidence="2">
    <location>
        <begin position="136"/>
        <end position="154"/>
    </location>
</feature>
<evidence type="ECO:0000313" key="3">
    <source>
        <dbReference type="EMBL" id="SFX28167.1"/>
    </source>
</evidence>
<dbReference type="RefSeq" id="WP_143166448.1">
    <property type="nucleotide sequence ID" value="NZ_CP108276.1"/>
</dbReference>